<feature type="non-terminal residue" evidence="1">
    <location>
        <position position="1"/>
    </location>
</feature>
<dbReference type="Proteomes" id="UP000003959">
    <property type="component" value="Unassembled WGS sequence"/>
</dbReference>
<dbReference type="HOGENOM" id="CLU_3422079_0_0_3"/>
<sequence length="24" mass="2744">AGDSRQKLKLDRKKKFSDLLANPD</sequence>
<dbReference type="AlphaFoldDB" id="F4XW51"/>
<organism evidence="1 2">
    <name type="scientific">Moorena producens 3L</name>
    <dbReference type="NCBI Taxonomy" id="489825"/>
    <lineage>
        <taxon>Bacteria</taxon>
        <taxon>Bacillati</taxon>
        <taxon>Cyanobacteriota</taxon>
        <taxon>Cyanophyceae</taxon>
        <taxon>Coleofasciculales</taxon>
        <taxon>Coleofasciculaceae</taxon>
        <taxon>Moorena</taxon>
    </lineage>
</organism>
<evidence type="ECO:0000313" key="1">
    <source>
        <dbReference type="EMBL" id="EGJ31036.1"/>
    </source>
</evidence>
<protein>
    <submittedName>
        <fullName evidence="1">Uncharacterized protein</fullName>
    </submittedName>
</protein>
<keyword evidence="2" id="KW-1185">Reference proteome</keyword>
<accession>F4XW51</accession>
<name>F4XW51_9CYAN</name>
<evidence type="ECO:0000313" key="2">
    <source>
        <dbReference type="Proteomes" id="UP000003959"/>
    </source>
</evidence>
<dbReference type="EMBL" id="GL890942">
    <property type="protein sequence ID" value="EGJ31036.1"/>
    <property type="molecule type" value="Genomic_DNA"/>
</dbReference>
<gene>
    <name evidence="1" type="ORF">LYNGBM3L_43900</name>
</gene>
<proteinExistence type="predicted"/>
<reference evidence="2" key="1">
    <citation type="journal article" date="2011" name="Proc. Natl. Acad. Sci. U.S.A.">
        <title>Genomic insights into the physiology and ecology of the marine filamentous cyanobacterium Lyngbya majuscula.</title>
        <authorList>
            <person name="Jones A.C."/>
            <person name="Monroe E.A."/>
            <person name="Podell S."/>
            <person name="Hess W.R."/>
            <person name="Klages S."/>
            <person name="Esquenazi E."/>
            <person name="Niessen S."/>
            <person name="Hoover H."/>
            <person name="Rothmann M."/>
            <person name="Lasken R.S."/>
            <person name="Yates J.R.III."/>
            <person name="Reinhardt R."/>
            <person name="Kube M."/>
            <person name="Burkart M.D."/>
            <person name="Allen E.E."/>
            <person name="Dorrestein P.C."/>
            <person name="Gerwick W.H."/>
            <person name="Gerwick L."/>
        </authorList>
    </citation>
    <scope>NUCLEOTIDE SEQUENCE [LARGE SCALE GENOMIC DNA]</scope>
    <source>
        <strain evidence="2">3L</strain>
    </source>
</reference>